<keyword evidence="2" id="KW-0539">Nucleus</keyword>
<dbReference type="InterPro" id="IPR050987">
    <property type="entry name" value="AtrR-like"/>
</dbReference>
<dbReference type="Pfam" id="PF00172">
    <property type="entry name" value="Zn_clus"/>
    <property type="match status" value="1"/>
</dbReference>
<dbReference type="PROSITE" id="PS00463">
    <property type="entry name" value="ZN2_CY6_FUNGAL_1"/>
    <property type="match status" value="1"/>
</dbReference>
<evidence type="ECO:0000313" key="6">
    <source>
        <dbReference type="EMBL" id="KZT11021.1"/>
    </source>
</evidence>
<dbReference type="PANTHER" id="PTHR46910">
    <property type="entry name" value="TRANSCRIPTION FACTOR PDR1"/>
    <property type="match status" value="1"/>
</dbReference>
<feature type="transmembrane region" description="Helical" evidence="4">
    <location>
        <begin position="734"/>
        <end position="754"/>
    </location>
</feature>
<keyword evidence="4" id="KW-0472">Membrane</keyword>
<evidence type="ECO:0000259" key="5">
    <source>
        <dbReference type="PROSITE" id="PS50048"/>
    </source>
</evidence>
<evidence type="ECO:0000256" key="4">
    <source>
        <dbReference type="SAM" id="Phobius"/>
    </source>
</evidence>
<dbReference type="GO" id="GO:0008270">
    <property type="term" value="F:zinc ion binding"/>
    <property type="evidence" value="ECO:0007669"/>
    <property type="project" value="InterPro"/>
</dbReference>
<dbReference type="SMART" id="SM00906">
    <property type="entry name" value="Fungal_trans"/>
    <property type="match status" value="1"/>
</dbReference>
<dbReference type="AlphaFoldDB" id="A0A165GZ04"/>
<dbReference type="SMART" id="SM00066">
    <property type="entry name" value="GAL4"/>
    <property type="match status" value="1"/>
</dbReference>
<dbReference type="InterPro" id="IPR001138">
    <property type="entry name" value="Zn2Cys6_DnaBD"/>
</dbReference>
<feature type="region of interest" description="Disordered" evidence="3">
    <location>
        <begin position="133"/>
        <end position="163"/>
    </location>
</feature>
<protein>
    <recommendedName>
        <fullName evidence="5">Zn(2)-C6 fungal-type domain-containing protein</fullName>
    </recommendedName>
</protein>
<dbReference type="PROSITE" id="PS50048">
    <property type="entry name" value="ZN2_CY6_FUNGAL_2"/>
    <property type="match status" value="1"/>
</dbReference>
<dbReference type="CDD" id="cd00067">
    <property type="entry name" value="GAL4"/>
    <property type="match status" value="1"/>
</dbReference>
<dbReference type="SUPFAM" id="SSF57701">
    <property type="entry name" value="Zn2/Cys6 DNA-binding domain"/>
    <property type="match status" value="1"/>
</dbReference>
<evidence type="ECO:0000256" key="1">
    <source>
        <dbReference type="ARBA" id="ARBA00022723"/>
    </source>
</evidence>
<feature type="domain" description="Zn(2)-C6 fungal-type" evidence="5">
    <location>
        <begin position="58"/>
        <end position="91"/>
    </location>
</feature>
<dbReference type="FunCoup" id="A0A165GZ04">
    <property type="interactions" value="15"/>
</dbReference>
<name>A0A165GZ04_9APHY</name>
<dbReference type="InterPro" id="IPR007219">
    <property type="entry name" value="XnlR_reg_dom"/>
</dbReference>
<organism evidence="6 7">
    <name type="scientific">Laetiporus sulphureus 93-53</name>
    <dbReference type="NCBI Taxonomy" id="1314785"/>
    <lineage>
        <taxon>Eukaryota</taxon>
        <taxon>Fungi</taxon>
        <taxon>Dikarya</taxon>
        <taxon>Basidiomycota</taxon>
        <taxon>Agaricomycotina</taxon>
        <taxon>Agaricomycetes</taxon>
        <taxon>Polyporales</taxon>
        <taxon>Laetiporus</taxon>
    </lineage>
</organism>
<reference evidence="6 7" key="1">
    <citation type="journal article" date="2016" name="Mol. Biol. Evol.">
        <title>Comparative Genomics of Early-Diverging Mushroom-Forming Fungi Provides Insights into the Origins of Lignocellulose Decay Capabilities.</title>
        <authorList>
            <person name="Nagy L.G."/>
            <person name="Riley R."/>
            <person name="Tritt A."/>
            <person name="Adam C."/>
            <person name="Daum C."/>
            <person name="Floudas D."/>
            <person name="Sun H."/>
            <person name="Yadav J.S."/>
            <person name="Pangilinan J."/>
            <person name="Larsson K.H."/>
            <person name="Matsuura K."/>
            <person name="Barry K."/>
            <person name="Labutti K."/>
            <person name="Kuo R."/>
            <person name="Ohm R.A."/>
            <person name="Bhattacharya S.S."/>
            <person name="Shirouzu T."/>
            <person name="Yoshinaga Y."/>
            <person name="Martin F.M."/>
            <person name="Grigoriev I.V."/>
            <person name="Hibbett D.S."/>
        </authorList>
    </citation>
    <scope>NUCLEOTIDE SEQUENCE [LARGE SCALE GENOMIC DNA]</scope>
    <source>
        <strain evidence="6 7">93-53</strain>
    </source>
</reference>
<evidence type="ECO:0000256" key="2">
    <source>
        <dbReference type="ARBA" id="ARBA00023242"/>
    </source>
</evidence>
<gene>
    <name evidence="6" type="ORF">LAESUDRAFT_644067</name>
</gene>
<accession>A0A165GZ04</accession>
<dbReference type="RefSeq" id="XP_040768761.1">
    <property type="nucleotide sequence ID" value="XM_040903827.1"/>
</dbReference>
<evidence type="ECO:0000313" key="7">
    <source>
        <dbReference type="Proteomes" id="UP000076871"/>
    </source>
</evidence>
<dbReference type="Proteomes" id="UP000076871">
    <property type="component" value="Unassembled WGS sequence"/>
</dbReference>
<keyword evidence="7" id="KW-1185">Reference proteome</keyword>
<dbReference type="GO" id="GO:0003677">
    <property type="term" value="F:DNA binding"/>
    <property type="evidence" value="ECO:0007669"/>
    <property type="project" value="InterPro"/>
</dbReference>
<dbReference type="GeneID" id="63820857"/>
<dbReference type="Gene3D" id="4.10.240.10">
    <property type="entry name" value="Zn(2)-C6 fungal-type DNA-binding domain"/>
    <property type="match status" value="1"/>
</dbReference>
<feature type="region of interest" description="Disordered" evidence="3">
    <location>
        <begin position="202"/>
        <end position="246"/>
    </location>
</feature>
<dbReference type="Pfam" id="PF04082">
    <property type="entry name" value="Fungal_trans"/>
    <property type="match status" value="1"/>
</dbReference>
<dbReference type="PANTHER" id="PTHR46910:SF38">
    <property type="entry name" value="ZN(2)-C6 FUNGAL-TYPE DOMAIN-CONTAINING PROTEIN"/>
    <property type="match status" value="1"/>
</dbReference>
<feature type="compositionally biased region" description="Basic residues" evidence="3">
    <location>
        <begin position="207"/>
        <end position="216"/>
    </location>
</feature>
<keyword evidence="4" id="KW-0812">Transmembrane</keyword>
<dbReference type="CDD" id="cd12148">
    <property type="entry name" value="fungal_TF_MHR"/>
    <property type="match status" value="1"/>
</dbReference>
<proteinExistence type="predicted"/>
<dbReference type="OrthoDB" id="4456959at2759"/>
<dbReference type="InterPro" id="IPR036864">
    <property type="entry name" value="Zn2-C6_fun-type_DNA-bd_sf"/>
</dbReference>
<keyword evidence="4" id="KW-1133">Transmembrane helix</keyword>
<sequence>MQRTDTYDKASTIIDLEEHASLDSHQPAMMASNSSLVQYSGDTSSDERKLKKRKIERACDFCRRRKTKCDGPKMKDNVCTNCVQTGRSCTYIESSKPRGPPKAYITALEDRVEKMEVLLRRLRPEADFSAELGPPVVRDSWKSDAPDTQYAGHHLPTSSERPAFSASTSRFQSLLPLATAIPLPGYTYGCCGFASAKLEESSASLAKPKRNRRSKQARPSPGMHHSDKSSSEAPLSASDHDDSSVELSLVQGLTQLTLRGLRPAHVTSKEPQDGQWRYHGKSSTFKLIHATRELKQRHMDEVGATAQPSAPVVNSGGECCQTFAPRRPHFWQSLPWEISFEGVDRSTTPAFLMSHWPPMDLANSLVELYFARNNSLFPLLHRPNFDKHWNQGLYQNDVWFACVCMAMFAVASRWSDDARVLPDEQMVNNISDSSGDGPWALAGWKYVNAALDVHRHRRSLFLPTNLFEVQTLVLMAMYFRGTVAHSESWTLISIGIRKAQDVGAHRKKVYGRKPTVEEELWKRAVWHLIAMDRLGSMLVGRSCCCREEDFDLDLPLEVDDEYWENDDPNLAFQQPEGKPALVTAFVFWVKLSRITAFALRTLYAIGRSKQPLGLVGPRWKEDTVGRLNEAMLEWIDSIPEHLKWTPRMEIDVFASQSAILHMSYYLLQIAVYRPFMPVPHSMAIGGDSQEHSAASSEKHDESLAALSICTNAAKAGSHILVVLLGRGLPRHTVVVHYAFVYAGVLLVNMWMQIAKESGREDRRRRTRDRALSPAVQAQTGDLLQLLDIMNSMRPRWELAREVW</sequence>
<evidence type="ECO:0000256" key="3">
    <source>
        <dbReference type="SAM" id="MobiDB-lite"/>
    </source>
</evidence>
<dbReference type="GO" id="GO:0006351">
    <property type="term" value="P:DNA-templated transcription"/>
    <property type="evidence" value="ECO:0007669"/>
    <property type="project" value="InterPro"/>
</dbReference>
<dbReference type="InParanoid" id="A0A165GZ04"/>
<dbReference type="GO" id="GO:0000981">
    <property type="term" value="F:DNA-binding transcription factor activity, RNA polymerase II-specific"/>
    <property type="evidence" value="ECO:0007669"/>
    <property type="project" value="InterPro"/>
</dbReference>
<keyword evidence="1" id="KW-0479">Metal-binding</keyword>
<dbReference type="EMBL" id="KV427608">
    <property type="protein sequence ID" value="KZT11021.1"/>
    <property type="molecule type" value="Genomic_DNA"/>
</dbReference>